<keyword evidence="3" id="KW-1185">Reference proteome</keyword>
<dbReference type="Proteomes" id="UP000826271">
    <property type="component" value="Unassembled WGS sequence"/>
</dbReference>
<dbReference type="PANTHER" id="PTHR33318:SF16">
    <property type="entry name" value="FK506-BINDING NUCLEAR-LIKE PROTEIN"/>
    <property type="match status" value="1"/>
</dbReference>
<protein>
    <submittedName>
        <fullName evidence="2">Uncharacterized protein</fullName>
    </submittedName>
</protein>
<dbReference type="InterPro" id="IPR039300">
    <property type="entry name" value="JASON"/>
</dbReference>
<dbReference type="GO" id="GO:0007142">
    <property type="term" value="P:male meiosis II"/>
    <property type="evidence" value="ECO:0007669"/>
    <property type="project" value="InterPro"/>
</dbReference>
<feature type="region of interest" description="Disordered" evidence="1">
    <location>
        <begin position="49"/>
        <end position="69"/>
    </location>
</feature>
<dbReference type="EMBL" id="WHWC01000012">
    <property type="protein sequence ID" value="KAG8373201.1"/>
    <property type="molecule type" value="Genomic_DNA"/>
</dbReference>
<proteinExistence type="predicted"/>
<feature type="region of interest" description="Disordered" evidence="1">
    <location>
        <begin position="140"/>
        <end position="199"/>
    </location>
</feature>
<evidence type="ECO:0000256" key="1">
    <source>
        <dbReference type="SAM" id="MobiDB-lite"/>
    </source>
</evidence>
<dbReference type="AlphaFoldDB" id="A0AAV6WYL4"/>
<accession>A0AAV6WYL4</accession>
<feature type="compositionally biased region" description="Acidic residues" evidence="1">
    <location>
        <begin position="140"/>
        <end position="170"/>
    </location>
</feature>
<gene>
    <name evidence="2" type="ORF">BUALT_Bualt12G0146400</name>
</gene>
<feature type="compositionally biased region" description="Basic and acidic residues" evidence="1">
    <location>
        <begin position="186"/>
        <end position="199"/>
    </location>
</feature>
<reference evidence="2" key="1">
    <citation type="submission" date="2019-10" db="EMBL/GenBank/DDBJ databases">
        <authorList>
            <person name="Zhang R."/>
            <person name="Pan Y."/>
            <person name="Wang J."/>
            <person name="Ma R."/>
            <person name="Yu S."/>
        </authorList>
    </citation>
    <scope>NUCLEOTIDE SEQUENCE</scope>
    <source>
        <strain evidence="2">LA-IB0</strain>
        <tissue evidence="2">Leaf</tissue>
    </source>
</reference>
<organism evidence="2 3">
    <name type="scientific">Buddleja alternifolia</name>
    <dbReference type="NCBI Taxonomy" id="168488"/>
    <lineage>
        <taxon>Eukaryota</taxon>
        <taxon>Viridiplantae</taxon>
        <taxon>Streptophyta</taxon>
        <taxon>Embryophyta</taxon>
        <taxon>Tracheophyta</taxon>
        <taxon>Spermatophyta</taxon>
        <taxon>Magnoliopsida</taxon>
        <taxon>eudicotyledons</taxon>
        <taxon>Gunneridae</taxon>
        <taxon>Pentapetalae</taxon>
        <taxon>asterids</taxon>
        <taxon>lamiids</taxon>
        <taxon>Lamiales</taxon>
        <taxon>Scrophulariaceae</taxon>
        <taxon>Buddlejeae</taxon>
        <taxon>Buddleja</taxon>
    </lineage>
</organism>
<evidence type="ECO:0000313" key="3">
    <source>
        <dbReference type="Proteomes" id="UP000826271"/>
    </source>
</evidence>
<feature type="compositionally biased region" description="Basic and acidic residues" evidence="1">
    <location>
        <begin position="51"/>
        <end position="69"/>
    </location>
</feature>
<name>A0AAV6WYL4_9LAMI</name>
<comment type="caution">
    <text evidence="2">The sequence shown here is derived from an EMBL/GenBank/DDBJ whole genome shotgun (WGS) entry which is preliminary data.</text>
</comment>
<dbReference type="PANTHER" id="PTHR33318">
    <property type="entry name" value="ASPARTYL/GLUTAMYL-TRNA(ASN/GLN) AMIDOTRANSFERASE SUBUNIT"/>
    <property type="match status" value="1"/>
</dbReference>
<evidence type="ECO:0000313" key="2">
    <source>
        <dbReference type="EMBL" id="KAG8373201.1"/>
    </source>
</evidence>
<sequence>MGCFLACFGFKNKKKRRKPSSRKHPSASGQQNLVSYIPLDSDHATINLDTTPKHITSDSKIQEKPKEPSLSKIKKKVSFNLNVKAYEPLPNEDDISSYLESENKWEFNKETIRTTYPPNYRYQNFNDSYDYEEDDDLIFEEDDFNFEENEDSSTDEDGNGYSNESDDDEIPSQQDFPLKLNVSAKNESDSERGDARDRSRYALSVLNPVENLSQWKAVKGKAARLKPQKENIIILEQEASSKKLNSESFDFKNKRNSSVCVSQSSSILVDASLSNWLGSLETQSNTSKG</sequence>